<reference evidence="2 3" key="1">
    <citation type="journal article" date="2015" name="Elife">
        <title>Unprecedented genomic diversity of RNA viruses in arthropods reveals the ancestry of negative-sense RNA viruses.</title>
        <authorList>
            <person name="Li C.X."/>
            <person name="Shi M."/>
            <person name="Tian J.H."/>
            <person name="Lin X.D."/>
            <person name="Kang Y.J."/>
            <person name="Chen L.J."/>
            <person name="Qin X.C."/>
            <person name="Xu J."/>
            <person name="Holmes E.C."/>
            <person name="Zhang Y.Z."/>
        </authorList>
    </citation>
    <scope>NUCLEOTIDE SEQUENCE [LARGE SCALE GENOMIC DNA]</scope>
    <source>
        <strain evidence="2 3">LSZZ-4</strain>
    </source>
</reference>
<dbReference type="KEGG" id="vg:29123040"/>
<evidence type="ECO:0000313" key="2">
    <source>
        <dbReference type="EMBL" id="AJG39109.1"/>
    </source>
</evidence>
<organism evidence="2 3">
    <name type="scientific">Lishi Spider Virus 2</name>
    <dbReference type="NCBI Taxonomy" id="1608058"/>
    <lineage>
        <taxon>Viruses</taxon>
        <taxon>Riboviria</taxon>
        <taxon>Orthornavirae</taxon>
        <taxon>Negarnaviricota</taxon>
        <taxon>Haploviricotina</taxon>
        <taxon>Monjiviricetes</taxon>
        <taxon>Mononegavirales</taxon>
        <taxon>Lispiviridae</taxon>
        <taxon>Arlivirus</taxon>
        <taxon>Arlivirus arachnae</taxon>
    </lineage>
</organism>
<feature type="transmembrane region" description="Helical" evidence="1">
    <location>
        <begin position="518"/>
        <end position="538"/>
    </location>
</feature>
<keyword evidence="1" id="KW-1133">Transmembrane helix</keyword>
<accession>A0A0B5KEU4</accession>
<name>A0A0B5KEU4_9MONO</name>
<gene>
    <name evidence="2" type="primary">ORF1</name>
</gene>
<sequence length="567" mass="65651">MSKFRNILIIFISMLSPGLFIERYHPIFFEKYGVLIEPNGVVTSYDKVKYVTLIYHFPGLQKAVTPSHCNRNASEQLYRNTLKHQIKIMYDLIPSSTHTIMSNYCSKHHALCLDLEKKDRPKRQIIAAIAALSGIAGLAISAYDWISSSELKNHLDKVSEHITKIDNKLIIQENLDYKLTKLSNDIIKKTSMSFENYHKFVKEYVCQSSQFNNFLSHHVATTHLEMELQALQRLINGEPDSYIINAETLESILSSDTEVERSIYSSDPSLFYQVVRSNLIHSDIEKSLFAFILEVPIIQETMISPLYKVYNGGWESKGILHKIDLPDSFYLYSSLDDVDYHAISLGKSNCWKRNEVVVCDNSKHMMTEDMICLNSILKREYYDSCDIKFSKFTRRKFVVKALSGVLVCGDLEVKIITSAGSQFHYIKNNKQENNYTKYYSYNEFKQIIVGNTIVSTNINKMPIVRRNDTISVNFDYDLKWADKILHERPWTSLKEINLLKDSGFEQYHGTISHNLNQWSVFLWVTIILCLIILIYLLIASRRKITSLEDRLKLTNGIIKLSNKRSIL</sequence>
<keyword evidence="1" id="KW-0812">Transmembrane</keyword>
<proteinExistence type="predicted"/>
<protein>
    <submittedName>
        <fullName evidence="2">ORF1</fullName>
    </submittedName>
</protein>
<evidence type="ECO:0000313" key="3">
    <source>
        <dbReference type="Proteomes" id="UP000232260"/>
    </source>
</evidence>
<dbReference type="Proteomes" id="UP000232260">
    <property type="component" value="Genome"/>
</dbReference>
<keyword evidence="1" id="KW-0472">Membrane</keyword>
<dbReference type="EMBL" id="KM817632">
    <property type="protein sequence ID" value="AJG39109.1"/>
    <property type="molecule type" value="Viral_cRNA"/>
</dbReference>
<dbReference type="RefSeq" id="YP_009303697.1">
    <property type="nucleotide sequence ID" value="NC_031259.1"/>
</dbReference>
<feature type="transmembrane region" description="Helical" evidence="1">
    <location>
        <begin position="125"/>
        <end position="146"/>
    </location>
</feature>
<dbReference type="GeneID" id="29123040"/>
<keyword evidence="3" id="KW-1185">Reference proteome</keyword>
<evidence type="ECO:0000256" key="1">
    <source>
        <dbReference type="SAM" id="Phobius"/>
    </source>
</evidence>